<dbReference type="InterPro" id="IPR000064">
    <property type="entry name" value="NLP_P60_dom"/>
</dbReference>
<gene>
    <name evidence="9" type="ORF">F4554_002377</name>
</gene>
<keyword evidence="5" id="KW-0175">Coiled coil</keyword>
<protein>
    <submittedName>
        <fullName evidence="9">Cell wall-associated NlpC family hydrolase</fullName>
    </submittedName>
</protein>
<dbReference type="Pfam" id="PF00877">
    <property type="entry name" value="NLPC_P60"/>
    <property type="match status" value="1"/>
</dbReference>
<dbReference type="PROSITE" id="PS51935">
    <property type="entry name" value="NLPC_P60"/>
    <property type="match status" value="1"/>
</dbReference>
<dbReference type="GO" id="GO:0006508">
    <property type="term" value="P:proteolysis"/>
    <property type="evidence" value="ECO:0007669"/>
    <property type="project" value="UniProtKB-KW"/>
</dbReference>
<feature type="coiled-coil region" evidence="5">
    <location>
        <begin position="39"/>
        <end position="73"/>
    </location>
</feature>
<keyword evidence="3 9" id="KW-0378">Hydrolase</keyword>
<dbReference type="EMBL" id="JACBZH010000001">
    <property type="protein sequence ID" value="NYH89739.1"/>
    <property type="molecule type" value="Genomic_DNA"/>
</dbReference>
<dbReference type="RefSeq" id="WP_179787414.1">
    <property type="nucleotide sequence ID" value="NZ_BAAARR010000010.1"/>
</dbReference>
<dbReference type="Proteomes" id="UP000579605">
    <property type="component" value="Unassembled WGS sequence"/>
</dbReference>
<feature type="chain" id="PRO_5032472232" evidence="7">
    <location>
        <begin position="34"/>
        <end position="340"/>
    </location>
</feature>
<dbReference type="Gene3D" id="3.90.1720.10">
    <property type="entry name" value="endopeptidase domain like (from Nostoc punctiforme)"/>
    <property type="match status" value="1"/>
</dbReference>
<evidence type="ECO:0000256" key="6">
    <source>
        <dbReference type="SAM" id="MobiDB-lite"/>
    </source>
</evidence>
<evidence type="ECO:0000256" key="5">
    <source>
        <dbReference type="SAM" id="Coils"/>
    </source>
</evidence>
<dbReference type="AlphaFoldDB" id="A0A852ZJL0"/>
<dbReference type="InterPro" id="IPR051794">
    <property type="entry name" value="PG_Endopeptidase_C40"/>
</dbReference>
<evidence type="ECO:0000256" key="1">
    <source>
        <dbReference type="ARBA" id="ARBA00007074"/>
    </source>
</evidence>
<evidence type="ECO:0000259" key="8">
    <source>
        <dbReference type="PROSITE" id="PS51935"/>
    </source>
</evidence>
<evidence type="ECO:0000313" key="9">
    <source>
        <dbReference type="EMBL" id="NYH89739.1"/>
    </source>
</evidence>
<organism evidence="9 10">
    <name type="scientific">Actinopolymorpha rutila</name>
    <dbReference type="NCBI Taxonomy" id="446787"/>
    <lineage>
        <taxon>Bacteria</taxon>
        <taxon>Bacillati</taxon>
        <taxon>Actinomycetota</taxon>
        <taxon>Actinomycetes</taxon>
        <taxon>Propionibacteriales</taxon>
        <taxon>Actinopolymorphaceae</taxon>
        <taxon>Actinopolymorpha</taxon>
    </lineage>
</organism>
<feature type="region of interest" description="Disordered" evidence="6">
    <location>
        <begin position="200"/>
        <end position="225"/>
    </location>
</feature>
<dbReference type="SUPFAM" id="SSF54001">
    <property type="entry name" value="Cysteine proteinases"/>
    <property type="match status" value="1"/>
</dbReference>
<evidence type="ECO:0000256" key="3">
    <source>
        <dbReference type="ARBA" id="ARBA00022801"/>
    </source>
</evidence>
<evidence type="ECO:0000256" key="4">
    <source>
        <dbReference type="ARBA" id="ARBA00022807"/>
    </source>
</evidence>
<keyword evidence="7" id="KW-0732">Signal</keyword>
<reference evidence="9 10" key="1">
    <citation type="submission" date="2020-07" db="EMBL/GenBank/DDBJ databases">
        <title>Sequencing the genomes of 1000 actinobacteria strains.</title>
        <authorList>
            <person name="Klenk H.-P."/>
        </authorList>
    </citation>
    <scope>NUCLEOTIDE SEQUENCE [LARGE SCALE GENOMIC DNA]</scope>
    <source>
        <strain evidence="9 10">DSM 18448</strain>
    </source>
</reference>
<comment type="caution">
    <text evidence="9">The sequence shown here is derived from an EMBL/GenBank/DDBJ whole genome shotgun (WGS) entry which is preliminary data.</text>
</comment>
<keyword evidence="4" id="KW-0788">Thiol protease</keyword>
<comment type="similarity">
    <text evidence="1">Belongs to the peptidase C40 family.</text>
</comment>
<evidence type="ECO:0000256" key="2">
    <source>
        <dbReference type="ARBA" id="ARBA00022670"/>
    </source>
</evidence>
<keyword evidence="10" id="KW-1185">Reference proteome</keyword>
<name>A0A852ZJL0_9ACTN</name>
<dbReference type="InterPro" id="IPR038765">
    <property type="entry name" value="Papain-like_cys_pep_sf"/>
</dbReference>
<evidence type="ECO:0000313" key="10">
    <source>
        <dbReference type="Proteomes" id="UP000579605"/>
    </source>
</evidence>
<accession>A0A852ZJL0</accession>
<dbReference type="GO" id="GO:0008234">
    <property type="term" value="F:cysteine-type peptidase activity"/>
    <property type="evidence" value="ECO:0007669"/>
    <property type="project" value="UniProtKB-KW"/>
</dbReference>
<feature type="signal peptide" evidence="7">
    <location>
        <begin position="1"/>
        <end position="33"/>
    </location>
</feature>
<dbReference type="PANTHER" id="PTHR47359:SF3">
    <property type="entry name" value="NLP_P60 DOMAIN-CONTAINING PROTEIN-RELATED"/>
    <property type="match status" value="1"/>
</dbReference>
<keyword evidence="2" id="KW-0645">Protease</keyword>
<proteinExistence type="inferred from homology"/>
<feature type="domain" description="NlpC/P60" evidence="8">
    <location>
        <begin position="225"/>
        <end position="340"/>
    </location>
</feature>
<sequence length="340" mass="36942">MSNRRTCPSGRALLAVGTAAAALVAAVPGASYAEPRRDIGQVRKQVDDLYQQAEKAAEQANELNDQTKVIDRRVGKLDSDVARQQKRLDSLRGQIGQFAAAEYRAGSVDSTVQLLVAKDPKEYIAQMSTAQAFAGQQGDLLLQLQSEQKRLSEQKAARQAELNRLREARDTAKARKKQADANVAEAKSVLSRLTAAERRRVQAREQAASRPSRGQEERIPLPSGSGRGATALAFARAQLGEPYVFGAAGPSTWDCSGLTMMAWRQAGVSLPHSSRAQYAMSAKVSRSQLRPGDLVLFYSDMHHIGIYVGNGIVLHAPRPGKSVEYLPMRYMPYAGAVRPG</sequence>
<evidence type="ECO:0000256" key="7">
    <source>
        <dbReference type="SAM" id="SignalP"/>
    </source>
</evidence>
<dbReference type="PANTHER" id="PTHR47359">
    <property type="entry name" value="PEPTIDOGLYCAN DL-ENDOPEPTIDASE CWLO"/>
    <property type="match status" value="1"/>
</dbReference>